<dbReference type="STRING" id="1004.SAMN05661012_06501"/>
<keyword evidence="1" id="KW-0812">Transmembrane</keyword>
<accession>A0A1K1T0I4</accession>
<reference evidence="3 5" key="2">
    <citation type="submission" date="2023-11" db="EMBL/GenBank/DDBJ databases">
        <title>MicrobeMod: A computational toolkit for identifying prokaryotic methylation and restriction-modification with nanopore sequencing.</title>
        <authorList>
            <person name="Crits-Christoph A."/>
            <person name="Kang S.C."/>
            <person name="Lee H."/>
            <person name="Ostrov N."/>
        </authorList>
    </citation>
    <scope>NUCLEOTIDE SEQUENCE [LARGE SCALE GENOMIC DNA]</scope>
    <source>
        <strain evidence="3 5">ATCC 23090</strain>
    </source>
</reference>
<organism evidence="2 4">
    <name type="scientific">Chitinophaga sancti</name>
    <dbReference type="NCBI Taxonomy" id="1004"/>
    <lineage>
        <taxon>Bacteria</taxon>
        <taxon>Pseudomonadati</taxon>
        <taxon>Bacteroidota</taxon>
        <taxon>Chitinophagia</taxon>
        <taxon>Chitinophagales</taxon>
        <taxon>Chitinophagaceae</taxon>
        <taxon>Chitinophaga</taxon>
    </lineage>
</organism>
<keyword evidence="1" id="KW-0472">Membrane</keyword>
<dbReference type="EMBL" id="CP140154">
    <property type="protein sequence ID" value="WQG88999.1"/>
    <property type="molecule type" value="Genomic_DNA"/>
</dbReference>
<feature type="transmembrane region" description="Helical" evidence="1">
    <location>
        <begin position="6"/>
        <end position="27"/>
    </location>
</feature>
<sequence length="145" mass="16995">MLAHVSWRTYIGIMLCLVLLYYGYVLLKYYSFEMKRLLSGKRNHIHDSGNGTTADEEYKYEMQSDPIAASVQELLPQIRDRIKVIAEGQYNKTDRFYLLKDLLAAYPDLKASAFRLPIQEYIQSECEKQDVARLDTEEVEQLWLS</sequence>
<dbReference type="EMBL" id="FPIZ01000043">
    <property type="protein sequence ID" value="SFW89831.1"/>
    <property type="molecule type" value="Genomic_DNA"/>
</dbReference>
<evidence type="ECO:0000256" key="1">
    <source>
        <dbReference type="SAM" id="Phobius"/>
    </source>
</evidence>
<evidence type="ECO:0000313" key="4">
    <source>
        <dbReference type="Proteomes" id="UP000183788"/>
    </source>
</evidence>
<evidence type="ECO:0000313" key="2">
    <source>
        <dbReference type="EMBL" id="SFW89831.1"/>
    </source>
</evidence>
<protein>
    <submittedName>
        <fullName evidence="2">Uncharacterized protein</fullName>
    </submittedName>
</protein>
<keyword evidence="5" id="KW-1185">Reference proteome</keyword>
<name>A0A1K1T0I4_9BACT</name>
<dbReference type="AlphaFoldDB" id="A0A1K1T0I4"/>
<dbReference type="Proteomes" id="UP001326715">
    <property type="component" value="Chromosome"/>
</dbReference>
<gene>
    <name evidence="2" type="ORF">SAMN05661012_06501</name>
    <name evidence="3" type="ORF">SR876_29140</name>
</gene>
<dbReference type="RefSeq" id="WP_072366412.1">
    <property type="nucleotide sequence ID" value="NZ_CP139972.1"/>
</dbReference>
<evidence type="ECO:0000313" key="3">
    <source>
        <dbReference type="EMBL" id="WQG88999.1"/>
    </source>
</evidence>
<reference evidence="2 4" key="1">
    <citation type="submission" date="2016-11" db="EMBL/GenBank/DDBJ databases">
        <authorList>
            <person name="Jaros S."/>
            <person name="Januszkiewicz K."/>
            <person name="Wedrychowicz H."/>
        </authorList>
    </citation>
    <scope>NUCLEOTIDE SEQUENCE [LARGE SCALE GENOMIC DNA]</scope>
    <source>
        <strain evidence="2 4">DSM 784</strain>
    </source>
</reference>
<keyword evidence="1" id="KW-1133">Transmembrane helix</keyword>
<evidence type="ECO:0000313" key="5">
    <source>
        <dbReference type="Proteomes" id="UP001326715"/>
    </source>
</evidence>
<proteinExistence type="predicted"/>
<dbReference type="Proteomes" id="UP000183788">
    <property type="component" value="Unassembled WGS sequence"/>
</dbReference>